<dbReference type="GO" id="GO:0000976">
    <property type="term" value="F:transcription cis-regulatory region binding"/>
    <property type="evidence" value="ECO:0007669"/>
    <property type="project" value="TreeGrafter"/>
</dbReference>
<feature type="domain" description="HTH tetR-type" evidence="6">
    <location>
        <begin position="7"/>
        <end position="67"/>
    </location>
</feature>
<dbReference type="Gene3D" id="1.10.10.60">
    <property type="entry name" value="Homeodomain-like"/>
    <property type="match status" value="1"/>
</dbReference>
<feature type="DNA-binding region" description="H-T-H motif" evidence="5">
    <location>
        <begin position="30"/>
        <end position="49"/>
    </location>
</feature>
<dbReference type="GO" id="GO:0046677">
    <property type="term" value="P:response to antibiotic"/>
    <property type="evidence" value="ECO:0007669"/>
    <property type="project" value="InterPro"/>
</dbReference>
<dbReference type="GO" id="GO:0045892">
    <property type="term" value="P:negative regulation of DNA-templated transcription"/>
    <property type="evidence" value="ECO:0007669"/>
    <property type="project" value="InterPro"/>
</dbReference>
<evidence type="ECO:0000256" key="5">
    <source>
        <dbReference type="PROSITE-ProRule" id="PRU00335"/>
    </source>
</evidence>
<dbReference type="InterPro" id="IPR004111">
    <property type="entry name" value="Repressor_TetR_C"/>
</dbReference>
<evidence type="ECO:0000256" key="4">
    <source>
        <dbReference type="ARBA" id="ARBA00023163"/>
    </source>
</evidence>
<dbReference type="GO" id="GO:0003700">
    <property type="term" value="F:DNA-binding transcription factor activity"/>
    <property type="evidence" value="ECO:0007669"/>
    <property type="project" value="TreeGrafter"/>
</dbReference>
<evidence type="ECO:0000256" key="3">
    <source>
        <dbReference type="ARBA" id="ARBA00023125"/>
    </source>
</evidence>
<dbReference type="PRINTS" id="PR00400">
    <property type="entry name" value="TETREPRESSOR"/>
</dbReference>
<dbReference type="PRINTS" id="PR00455">
    <property type="entry name" value="HTHTETR"/>
</dbReference>
<dbReference type="Pfam" id="PF02909">
    <property type="entry name" value="TetR_C_1"/>
    <property type="match status" value="1"/>
</dbReference>
<keyword evidence="8" id="KW-1185">Reference proteome</keyword>
<reference evidence="7" key="1">
    <citation type="journal article" date="2014" name="Int. J. Syst. Evol. Microbiol.">
        <title>Complete genome sequence of Corynebacterium casei LMG S-19264T (=DSM 44701T), isolated from a smear-ripened cheese.</title>
        <authorList>
            <consortium name="US DOE Joint Genome Institute (JGI-PGF)"/>
            <person name="Walter F."/>
            <person name="Albersmeier A."/>
            <person name="Kalinowski J."/>
            <person name="Ruckert C."/>
        </authorList>
    </citation>
    <scope>NUCLEOTIDE SEQUENCE</scope>
    <source>
        <strain evidence="7">CGMCC 1.15478</strain>
    </source>
</reference>
<keyword evidence="1" id="KW-0678">Repressor</keyword>
<organism evidence="7 8">
    <name type="scientific">Hoyosella rhizosphaerae</name>
    <dbReference type="NCBI Taxonomy" id="1755582"/>
    <lineage>
        <taxon>Bacteria</taxon>
        <taxon>Bacillati</taxon>
        <taxon>Actinomycetota</taxon>
        <taxon>Actinomycetes</taxon>
        <taxon>Mycobacteriales</taxon>
        <taxon>Hoyosellaceae</taxon>
        <taxon>Hoyosella</taxon>
    </lineage>
</organism>
<evidence type="ECO:0000259" key="6">
    <source>
        <dbReference type="PROSITE" id="PS50977"/>
    </source>
</evidence>
<keyword evidence="2" id="KW-0805">Transcription regulation</keyword>
<dbReference type="RefSeq" id="WP_188672170.1">
    <property type="nucleotide sequence ID" value="NZ_BMJH01000001.1"/>
</dbReference>
<dbReference type="PANTHER" id="PTHR30055">
    <property type="entry name" value="HTH-TYPE TRANSCRIPTIONAL REGULATOR RUTR"/>
    <property type="match status" value="1"/>
</dbReference>
<dbReference type="InterPro" id="IPR003012">
    <property type="entry name" value="Tet_transcr_reg_TetR"/>
</dbReference>
<proteinExistence type="predicted"/>
<dbReference type="AlphaFoldDB" id="A0A916XCL0"/>
<evidence type="ECO:0000313" key="8">
    <source>
        <dbReference type="Proteomes" id="UP000641514"/>
    </source>
</evidence>
<evidence type="ECO:0000256" key="1">
    <source>
        <dbReference type="ARBA" id="ARBA00022491"/>
    </source>
</evidence>
<dbReference type="PROSITE" id="PS50977">
    <property type="entry name" value="HTH_TETR_2"/>
    <property type="match status" value="1"/>
</dbReference>
<dbReference type="Proteomes" id="UP000641514">
    <property type="component" value="Unassembled WGS sequence"/>
</dbReference>
<dbReference type="InterPro" id="IPR009057">
    <property type="entry name" value="Homeodomain-like_sf"/>
</dbReference>
<dbReference type="EMBL" id="BMJH01000001">
    <property type="protein sequence ID" value="GGC63631.1"/>
    <property type="molecule type" value="Genomic_DNA"/>
</dbReference>
<dbReference type="SUPFAM" id="SSF46689">
    <property type="entry name" value="Homeodomain-like"/>
    <property type="match status" value="1"/>
</dbReference>
<evidence type="ECO:0000256" key="2">
    <source>
        <dbReference type="ARBA" id="ARBA00023015"/>
    </source>
</evidence>
<name>A0A916XCL0_9ACTN</name>
<evidence type="ECO:0000313" key="7">
    <source>
        <dbReference type="EMBL" id="GGC63631.1"/>
    </source>
</evidence>
<dbReference type="InterPro" id="IPR001647">
    <property type="entry name" value="HTH_TetR"/>
</dbReference>
<dbReference type="InterPro" id="IPR050109">
    <property type="entry name" value="HTH-type_TetR-like_transc_reg"/>
</dbReference>
<dbReference type="PANTHER" id="PTHR30055:SF151">
    <property type="entry name" value="TRANSCRIPTIONAL REGULATORY PROTEIN"/>
    <property type="match status" value="1"/>
</dbReference>
<protein>
    <submittedName>
        <fullName evidence="7">Transcriptional regulator, TetR family protein</fullName>
    </submittedName>
</protein>
<dbReference type="Pfam" id="PF00440">
    <property type="entry name" value="TetR_N"/>
    <property type="match status" value="1"/>
</dbReference>
<sequence length="214" mass="24158">MPEAQLRLSRERIIDAAQKLADTNGAPALTMRSIAKSLGVEAMSLYHHFANKDEILDALVDSVFSEITLPQKGAPWAEEMRVRAQSVREVLLRHHWAVGLLDSRRNPGPATLRHHDHVIGCLRQENFSIEQAAHTFATLDSYIYGFVLQEISLPFNTADHGADMFAEILSNTADDYPHLTEMATEYTARLEYDFADEFEWGLSLILDAIARRHT</sequence>
<dbReference type="Gene3D" id="1.10.357.10">
    <property type="entry name" value="Tetracycline Repressor, domain 2"/>
    <property type="match status" value="1"/>
</dbReference>
<dbReference type="SUPFAM" id="SSF48498">
    <property type="entry name" value="Tetracyclin repressor-like, C-terminal domain"/>
    <property type="match status" value="1"/>
</dbReference>
<keyword evidence="3 5" id="KW-0238">DNA-binding</keyword>
<dbReference type="InterPro" id="IPR036271">
    <property type="entry name" value="Tet_transcr_reg_TetR-rel_C_sf"/>
</dbReference>
<keyword evidence="4" id="KW-0804">Transcription</keyword>
<reference evidence="7" key="2">
    <citation type="submission" date="2020-09" db="EMBL/GenBank/DDBJ databases">
        <authorList>
            <person name="Sun Q."/>
            <person name="Zhou Y."/>
        </authorList>
    </citation>
    <scope>NUCLEOTIDE SEQUENCE</scope>
    <source>
        <strain evidence="7">CGMCC 1.15478</strain>
    </source>
</reference>
<gene>
    <name evidence="7" type="ORF">GCM10011410_15100</name>
</gene>
<accession>A0A916XCL0</accession>
<comment type="caution">
    <text evidence="7">The sequence shown here is derived from an EMBL/GenBank/DDBJ whole genome shotgun (WGS) entry which is preliminary data.</text>
</comment>